<keyword evidence="4 5" id="KW-0472">Membrane</keyword>
<dbReference type="SUPFAM" id="SSF161098">
    <property type="entry name" value="MetI-like"/>
    <property type="match status" value="1"/>
</dbReference>
<evidence type="ECO:0000313" key="8">
    <source>
        <dbReference type="Proteomes" id="UP001156694"/>
    </source>
</evidence>
<keyword evidence="3 5" id="KW-1133">Transmembrane helix</keyword>
<dbReference type="RefSeq" id="WP_284379998.1">
    <property type="nucleotide sequence ID" value="NZ_BSNN01000008.1"/>
</dbReference>
<feature type="domain" description="ABC transmembrane type-1" evidence="6">
    <location>
        <begin position="33"/>
        <end position="269"/>
    </location>
</feature>
<keyword evidence="8" id="KW-1185">Reference proteome</keyword>
<evidence type="ECO:0000256" key="2">
    <source>
        <dbReference type="ARBA" id="ARBA00022692"/>
    </source>
</evidence>
<reference evidence="8" key="1">
    <citation type="journal article" date="2019" name="Int. J. Syst. Evol. Microbiol.">
        <title>The Global Catalogue of Microorganisms (GCM) 10K type strain sequencing project: providing services to taxonomists for standard genome sequencing and annotation.</title>
        <authorList>
            <consortium name="The Broad Institute Genomics Platform"/>
            <consortium name="The Broad Institute Genome Sequencing Center for Infectious Disease"/>
            <person name="Wu L."/>
            <person name="Ma J."/>
        </authorList>
    </citation>
    <scope>NUCLEOTIDE SEQUENCE [LARGE SCALE GENOMIC DNA]</scope>
    <source>
        <strain evidence="8">NBRC 110140</strain>
    </source>
</reference>
<keyword evidence="5" id="KW-0813">Transport</keyword>
<protein>
    <submittedName>
        <fullName evidence="7">ABC transporter permease</fullName>
    </submittedName>
</protein>
<evidence type="ECO:0000259" key="6">
    <source>
        <dbReference type="PROSITE" id="PS50928"/>
    </source>
</evidence>
<comment type="caution">
    <text evidence="7">The sequence shown here is derived from an EMBL/GenBank/DDBJ whole genome shotgun (WGS) entry which is preliminary data.</text>
</comment>
<proteinExistence type="inferred from homology"/>
<dbReference type="Gene3D" id="1.10.3720.10">
    <property type="entry name" value="MetI-like"/>
    <property type="match status" value="1"/>
</dbReference>
<dbReference type="CDD" id="cd06261">
    <property type="entry name" value="TM_PBP2"/>
    <property type="match status" value="1"/>
</dbReference>
<gene>
    <name evidence="7" type="ORF">GCM10007939_25640</name>
</gene>
<comment type="similarity">
    <text evidence="5">Belongs to the binding-protein-dependent transport system permease family.</text>
</comment>
<feature type="transmembrane region" description="Helical" evidence="5">
    <location>
        <begin position="33"/>
        <end position="57"/>
    </location>
</feature>
<dbReference type="InterPro" id="IPR000515">
    <property type="entry name" value="MetI-like"/>
</dbReference>
<accession>A0ABQ5VYD2</accession>
<sequence length="287" mass="32758">MFEYCADPKILEGFQWWSCYLTTVKHMNFYTSFLVVFALLAATVPIILVFGFAGAIARRSRFAPLRWLGWIYTSMVRGVPDIIFFLFVPIAMDQGIEYLRHQVKCSDWAEPIRQGNDFVVCAAAKMPLSISPNWVHETYGFFLAALAFAIVFGAFAANTIHGALGAVPHAQLETAAAYGMSRRQVFRRIQLPQMWVYALPGLSNLWMILIKATPLLFLLGVEDIVYWARELGGTKTSRFAYPHPDWRLGYFLVLMVFYLGLAWVSEVFFERMMKRLTQARGMSEATQ</sequence>
<evidence type="ECO:0000256" key="4">
    <source>
        <dbReference type="ARBA" id="ARBA00023136"/>
    </source>
</evidence>
<organism evidence="7 8">
    <name type="scientific">Amylibacter marinus</name>
    <dbReference type="NCBI Taxonomy" id="1475483"/>
    <lineage>
        <taxon>Bacteria</taxon>
        <taxon>Pseudomonadati</taxon>
        <taxon>Pseudomonadota</taxon>
        <taxon>Alphaproteobacteria</taxon>
        <taxon>Rhodobacterales</taxon>
        <taxon>Paracoccaceae</taxon>
        <taxon>Amylibacter</taxon>
    </lineage>
</organism>
<evidence type="ECO:0000256" key="5">
    <source>
        <dbReference type="RuleBase" id="RU363032"/>
    </source>
</evidence>
<feature type="transmembrane region" description="Helical" evidence="5">
    <location>
        <begin position="195"/>
        <end position="228"/>
    </location>
</feature>
<dbReference type="Proteomes" id="UP001156694">
    <property type="component" value="Unassembled WGS sequence"/>
</dbReference>
<dbReference type="Pfam" id="PF00528">
    <property type="entry name" value="BPD_transp_1"/>
    <property type="match status" value="1"/>
</dbReference>
<feature type="transmembrane region" description="Helical" evidence="5">
    <location>
        <begin position="69"/>
        <end position="92"/>
    </location>
</feature>
<dbReference type="InterPro" id="IPR035906">
    <property type="entry name" value="MetI-like_sf"/>
</dbReference>
<dbReference type="PROSITE" id="PS50928">
    <property type="entry name" value="ABC_TM1"/>
    <property type="match status" value="1"/>
</dbReference>
<dbReference type="InterPro" id="IPR051613">
    <property type="entry name" value="ABC_transp_permease_HisMQ"/>
</dbReference>
<feature type="transmembrane region" description="Helical" evidence="5">
    <location>
        <begin position="139"/>
        <end position="157"/>
    </location>
</feature>
<feature type="transmembrane region" description="Helical" evidence="5">
    <location>
        <begin position="248"/>
        <end position="269"/>
    </location>
</feature>
<dbReference type="PANTHER" id="PTHR30133">
    <property type="entry name" value="CATIONIC AMINO ACID TRANSPORTER, MEMBRANE COMPONENT"/>
    <property type="match status" value="1"/>
</dbReference>
<comment type="subcellular location">
    <subcellularLocation>
        <location evidence="1 5">Cell membrane</location>
        <topology evidence="1 5">Multi-pass membrane protein</topology>
    </subcellularLocation>
</comment>
<evidence type="ECO:0000313" key="7">
    <source>
        <dbReference type="EMBL" id="GLQ36280.1"/>
    </source>
</evidence>
<evidence type="ECO:0000256" key="1">
    <source>
        <dbReference type="ARBA" id="ARBA00004651"/>
    </source>
</evidence>
<dbReference type="EMBL" id="BSNN01000008">
    <property type="protein sequence ID" value="GLQ36280.1"/>
    <property type="molecule type" value="Genomic_DNA"/>
</dbReference>
<name>A0ABQ5VYD2_9RHOB</name>
<evidence type="ECO:0000256" key="3">
    <source>
        <dbReference type="ARBA" id="ARBA00022989"/>
    </source>
</evidence>
<dbReference type="PANTHER" id="PTHR30133:SF2">
    <property type="entry name" value="ARGININE ABC TRANSPORTER PERMEASE PROTEIN ARTQ"/>
    <property type="match status" value="1"/>
</dbReference>
<keyword evidence="2 5" id="KW-0812">Transmembrane</keyword>